<dbReference type="PANTHER" id="PTHR10885:SF0">
    <property type="entry name" value="ISOPENTENYL-DIPHOSPHATE DELTA-ISOMERASE"/>
    <property type="match status" value="1"/>
</dbReference>
<gene>
    <name evidence="1" type="ORF">GLW07_07600</name>
</gene>
<name>A0A845EXG3_9BACL</name>
<dbReference type="EMBL" id="WMEY01000002">
    <property type="protein sequence ID" value="MYL63218.1"/>
    <property type="molecule type" value="Genomic_DNA"/>
</dbReference>
<dbReference type="PANTHER" id="PTHR10885">
    <property type="entry name" value="ISOPENTENYL-DIPHOSPHATE DELTA-ISOMERASE"/>
    <property type="match status" value="1"/>
</dbReference>
<comment type="caution">
    <text evidence="1">The sequence shown here is derived from an EMBL/GenBank/DDBJ whole genome shotgun (WGS) entry which is preliminary data.</text>
</comment>
<evidence type="ECO:0000313" key="2">
    <source>
        <dbReference type="Proteomes" id="UP000447833"/>
    </source>
</evidence>
<dbReference type="GO" id="GO:0016787">
    <property type="term" value="F:hydrolase activity"/>
    <property type="evidence" value="ECO:0007669"/>
    <property type="project" value="UniProtKB-KW"/>
</dbReference>
<keyword evidence="1" id="KW-0378">Hydrolase</keyword>
<dbReference type="InterPro" id="IPR015797">
    <property type="entry name" value="NUDIX_hydrolase-like_dom_sf"/>
</dbReference>
<protein>
    <submittedName>
        <fullName evidence="1">NUDIX hydrolase</fullName>
    </submittedName>
</protein>
<dbReference type="Gene3D" id="3.90.79.10">
    <property type="entry name" value="Nucleoside Triphosphate Pyrophosphohydrolase"/>
    <property type="match status" value="1"/>
</dbReference>
<evidence type="ECO:0000313" key="1">
    <source>
        <dbReference type="EMBL" id="MYL63218.1"/>
    </source>
</evidence>
<proteinExistence type="predicted"/>
<sequence>MIDERVRIFDENRNPIGVVSRDEAHRVGHWHEVFQCWFVRREEGIKQVYLQLRSSLKKDFAGLYDITAAGHLMADESVKDGVREIEEELGVPVSYEELHPLLVMNASIKQGDFLDNEIANIFLFEYNQSFDTFDLQKEEVAGIVQADFEAFYDFWMGKQTALHVEGFWFNHDGERKNLNQKISKRHFVPHESSYYETIVKEMMKYFNQIEDR</sequence>
<dbReference type="Proteomes" id="UP000447833">
    <property type="component" value="Unassembled WGS sequence"/>
</dbReference>
<organism evidence="1 2">
    <name type="scientific">Guptibacillus hwajinpoensis</name>
    <dbReference type="NCBI Taxonomy" id="208199"/>
    <lineage>
        <taxon>Bacteria</taxon>
        <taxon>Bacillati</taxon>
        <taxon>Bacillota</taxon>
        <taxon>Bacilli</taxon>
        <taxon>Bacillales</taxon>
        <taxon>Guptibacillaceae</taxon>
        <taxon>Guptibacillus</taxon>
    </lineage>
</organism>
<reference evidence="1 2" key="1">
    <citation type="submission" date="2019-11" db="EMBL/GenBank/DDBJ databases">
        <title>Genome sequences of 17 halophilic strains isolated from different environments.</title>
        <authorList>
            <person name="Furrow R.E."/>
        </authorList>
    </citation>
    <scope>NUCLEOTIDE SEQUENCE [LARGE SCALE GENOMIC DNA]</scope>
    <source>
        <strain evidence="1 2">22506_14_FS</strain>
    </source>
</reference>
<dbReference type="AlphaFoldDB" id="A0A845EXG3"/>
<accession>A0A845EXG3</accession>
<dbReference type="CDD" id="cd04692">
    <property type="entry name" value="NUDIX_Hydrolase"/>
    <property type="match status" value="1"/>
</dbReference>
<dbReference type="RefSeq" id="WP_160918871.1">
    <property type="nucleotide sequence ID" value="NZ_WMEY01000002.1"/>
</dbReference>
<dbReference type="SUPFAM" id="SSF55811">
    <property type="entry name" value="Nudix"/>
    <property type="match status" value="1"/>
</dbReference>